<dbReference type="CDD" id="cd00009">
    <property type="entry name" value="AAA"/>
    <property type="match status" value="1"/>
</dbReference>
<evidence type="ECO:0000313" key="5">
    <source>
        <dbReference type="EMBL" id="QHU22137.1"/>
    </source>
</evidence>
<dbReference type="GO" id="GO:0003689">
    <property type="term" value="F:DNA clamp loader activity"/>
    <property type="evidence" value="ECO:0007669"/>
    <property type="project" value="TreeGrafter"/>
</dbReference>
<dbReference type="AlphaFoldDB" id="A0A6C0KZQ5"/>
<organism evidence="5">
    <name type="scientific">viral metagenome</name>
    <dbReference type="NCBI Taxonomy" id="1070528"/>
    <lineage>
        <taxon>unclassified sequences</taxon>
        <taxon>metagenomes</taxon>
        <taxon>organismal metagenomes</taxon>
    </lineage>
</organism>
<dbReference type="Gene3D" id="3.40.50.300">
    <property type="entry name" value="P-loop containing nucleotide triphosphate hydrolases"/>
    <property type="match status" value="1"/>
</dbReference>
<dbReference type="InterPro" id="IPR003959">
    <property type="entry name" value="ATPase_AAA_core"/>
</dbReference>
<dbReference type="GO" id="GO:0005634">
    <property type="term" value="C:nucleus"/>
    <property type="evidence" value="ECO:0007669"/>
    <property type="project" value="TreeGrafter"/>
</dbReference>
<dbReference type="PANTHER" id="PTHR11669:SF20">
    <property type="entry name" value="REPLICATION FACTOR C SUBUNIT 4"/>
    <property type="match status" value="1"/>
</dbReference>
<reference evidence="5" key="1">
    <citation type="journal article" date="2020" name="Nature">
        <title>Giant virus diversity and host interactions through global metagenomics.</title>
        <authorList>
            <person name="Schulz F."/>
            <person name="Roux S."/>
            <person name="Paez-Espino D."/>
            <person name="Jungbluth S."/>
            <person name="Walsh D.A."/>
            <person name="Denef V.J."/>
            <person name="McMahon K.D."/>
            <person name="Konstantinidis K.T."/>
            <person name="Eloe-Fadrosh E.A."/>
            <person name="Kyrpides N.C."/>
            <person name="Woyke T."/>
        </authorList>
    </citation>
    <scope>NUCLEOTIDE SEQUENCE</scope>
    <source>
        <strain evidence="5">GVMAG-S-3300013286-35</strain>
    </source>
</reference>
<sequence length="305" mass="34676">MTSLWSEKYRPLHLTQVHGHDNLRKLLETAAKNKCRGLPPLILYGPPGTGKTSIAHALALDTYPQTSPILSSLYLNASDERSIEVVRERIFDFVRTRWPGIERKFVIFDEVETMTDQAQLSLRALLDADDEVVPKPLYIFLCNTLCRVHPSIRSRAVAFFCGHLSPTIIRNSVQSVLKTETRKATKDNVPTDLTLQILRGDLRQIYCKIQTGENINEWETWLQRLKNRKAAGTSMIWEDGLSRTPVAVLCRNVLLWLELNGHLEKPEIVKPFIDAVFRVRDLTAEQASSVLAPAWDNSVAKHLKD</sequence>
<dbReference type="PANTHER" id="PTHR11669">
    <property type="entry name" value="REPLICATION FACTOR C / DNA POLYMERASE III GAMMA-TAU SUBUNIT"/>
    <property type="match status" value="1"/>
</dbReference>
<dbReference type="GO" id="GO:0016887">
    <property type="term" value="F:ATP hydrolysis activity"/>
    <property type="evidence" value="ECO:0007669"/>
    <property type="project" value="InterPro"/>
</dbReference>
<proteinExistence type="predicted"/>
<accession>A0A6C0KZQ5</accession>
<keyword evidence="2" id="KW-0547">Nucleotide-binding</keyword>
<evidence type="ECO:0000256" key="3">
    <source>
        <dbReference type="ARBA" id="ARBA00022840"/>
    </source>
</evidence>
<dbReference type="InterPro" id="IPR027417">
    <property type="entry name" value="P-loop_NTPase"/>
</dbReference>
<dbReference type="GO" id="GO:0006281">
    <property type="term" value="P:DNA repair"/>
    <property type="evidence" value="ECO:0007669"/>
    <property type="project" value="TreeGrafter"/>
</dbReference>
<dbReference type="SMART" id="SM00382">
    <property type="entry name" value="AAA"/>
    <property type="match status" value="1"/>
</dbReference>
<dbReference type="GO" id="GO:0005524">
    <property type="term" value="F:ATP binding"/>
    <property type="evidence" value="ECO:0007669"/>
    <property type="project" value="UniProtKB-KW"/>
</dbReference>
<dbReference type="SUPFAM" id="SSF52540">
    <property type="entry name" value="P-loop containing nucleoside triphosphate hydrolases"/>
    <property type="match status" value="1"/>
</dbReference>
<evidence type="ECO:0000259" key="4">
    <source>
        <dbReference type="SMART" id="SM00382"/>
    </source>
</evidence>
<dbReference type="InterPro" id="IPR003593">
    <property type="entry name" value="AAA+_ATPase"/>
</dbReference>
<evidence type="ECO:0000256" key="2">
    <source>
        <dbReference type="ARBA" id="ARBA00022741"/>
    </source>
</evidence>
<dbReference type="GO" id="GO:0006261">
    <property type="term" value="P:DNA-templated DNA replication"/>
    <property type="evidence" value="ECO:0007669"/>
    <property type="project" value="TreeGrafter"/>
</dbReference>
<protein>
    <recommendedName>
        <fullName evidence="4">AAA+ ATPase domain-containing protein</fullName>
    </recommendedName>
</protein>
<dbReference type="Pfam" id="PF00004">
    <property type="entry name" value="AAA"/>
    <property type="match status" value="1"/>
</dbReference>
<name>A0A6C0KZQ5_9ZZZZ</name>
<dbReference type="InterPro" id="IPR050238">
    <property type="entry name" value="DNA_Rep/Repair_Clamp_Loader"/>
</dbReference>
<feature type="domain" description="AAA+ ATPase" evidence="4">
    <location>
        <begin position="37"/>
        <end position="170"/>
    </location>
</feature>
<dbReference type="EMBL" id="MN740997">
    <property type="protein sequence ID" value="QHU22137.1"/>
    <property type="molecule type" value="Genomic_DNA"/>
</dbReference>
<keyword evidence="1" id="KW-0235">DNA replication</keyword>
<dbReference type="GO" id="GO:0005663">
    <property type="term" value="C:DNA replication factor C complex"/>
    <property type="evidence" value="ECO:0007669"/>
    <property type="project" value="TreeGrafter"/>
</dbReference>
<evidence type="ECO:0000256" key="1">
    <source>
        <dbReference type="ARBA" id="ARBA00022705"/>
    </source>
</evidence>
<keyword evidence="3" id="KW-0067">ATP-binding</keyword>